<dbReference type="EnsemblMetazoa" id="AATE021889-RA">
    <property type="protein sequence ID" value="AATE021889-PA.1"/>
    <property type="gene ID" value="AATE021889"/>
</dbReference>
<evidence type="ECO:0000256" key="3">
    <source>
        <dbReference type="ARBA" id="ARBA00022483"/>
    </source>
</evidence>
<dbReference type="SMART" id="SM01313">
    <property type="entry name" value="Sec3-PIP2_bind"/>
    <property type="match status" value="1"/>
</dbReference>
<evidence type="ECO:0000313" key="8">
    <source>
        <dbReference type="EnsemblMetazoa" id="AATE021889-PA.1"/>
    </source>
</evidence>
<feature type="domain" description="Exocyst complex component Sec3 PIP2-binding N-terminal" evidence="7">
    <location>
        <begin position="32"/>
        <end position="122"/>
    </location>
</feature>
<dbReference type="Pfam" id="PF20654">
    <property type="entry name" value="Sec3_C-term"/>
    <property type="match status" value="1"/>
</dbReference>
<keyword evidence="2" id="KW-0813">Transport</keyword>
<sequence length="889" mass="102927">MAAGIKYIFQKEVFDALDERIISVCNVSKFLKRKKSSYLCIVSTTKPSVLVSVCQIKQYDKGAYKKKRSWALEEIKCIDGRNDATDTHDFDMIVDKPYRWFAANLHERQNFISVLWKQINRHCAVGVRAEFKNVPKQWLSEGSAEEKADGKFSNRDGAEHGDDEDLEGFENEEFHALTEKEEMNLIKLISECDYAISNAELFMEDLSHNLLQLDGANIQCVLASEKQVNMLMVRIEQAINEAEKVEKRLDAYDEILCHVRDTMEKMGEKNQMIEIANTNNVRLHQELEKVVLQLDLPHTHQLALTDTDLTPKGLSAAIAAGKALQMAMNSDIDPTLLQLTAVQDQRKRFEKWKAKFSQTISRHLNNLFIHLGNLGDSQGLHTNELSLPKHQHVHKELFAFLELMHWMKSMDRKAYDALIKVYNASLSKVYDRDIRTFFENAKQMLSVKRVNSREDLHNSAMSNKLKLGAQSNKQPAQPYGIIGVNREQWSTGAEPAERQRFDSILEKVLAELEPIALSEQHFCIAFFQLDVISPTGRNTQTTLDATSNELPAQKDERDSTIHIPQRRLDRQINEEVRKMMGELFANLEAELNSFILSFEKLDSYYSLYVLVRLTQHVMSAQDAQSFLSMTFASALVHVKRSFDKFMQIQLQSVEDAKLPKRSKCGLLPYVENFEEFATTAEGIFKKTERRNDLDKWYIKLVEAIFERIPIHAAEHSKTPHQVVKMENYHRMHSSLSQLKVQVLEPLRKEAKTRYNDAQRAYVTKYFGRPLEKLNQFFEGVQARVQQGVKDTEISYQMAYSKQELRKVISLYPAREVKKGLEQLYKKVEKHLCEEENLLQVVWRAMQQEFITQYNSLEQWIQRCYAGSMISLEFTIKDILDFFSEIAQSH</sequence>
<evidence type="ECO:0000256" key="5">
    <source>
        <dbReference type="SAM" id="Coils"/>
    </source>
</evidence>
<dbReference type="InterPro" id="IPR048628">
    <property type="entry name" value="Sec3_C"/>
</dbReference>
<dbReference type="GO" id="GO:0005886">
    <property type="term" value="C:plasma membrane"/>
    <property type="evidence" value="ECO:0007669"/>
    <property type="project" value="TreeGrafter"/>
</dbReference>
<evidence type="ECO:0000256" key="2">
    <source>
        <dbReference type="ARBA" id="ARBA00022448"/>
    </source>
</evidence>
<feature type="region of interest" description="Disordered" evidence="6">
    <location>
        <begin position="141"/>
        <end position="168"/>
    </location>
</feature>
<name>A0A2C9GSN5_ANOAO</name>
<keyword evidence="3" id="KW-0268">Exocytosis</keyword>
<reference evidence="8" key="1">
    <citation type="submission" date="2022-08" db="UniProtKB">
        <authorList>
            <consortium name="EnsemblMetazoa"/>
        </authorList>
    </citation>
    <scope>IDENTIFICATION</scope>
    <source>
        <strain evidence="8">EBRO</strain>
    </source>
</reference>
<organism evidence="8">
    <name type="scientific">Anopheles atroparvus</name>
    <name type="common">European mosquito</name>
    <dbReference type="NCBI Taxonomy" id="41427"/>
    <lineage>
        <taxon>Eukaryota</taxon>
        <taxon>Metazoa</taxon>
        <taxon>Ecdysozoa</taxon>
        <taxon>Arthropoda</taxon>
        <taxon>Hexapoda</taxon>
        <taxon>Insecta</taxon>
        <taxon>Pterygota</taxon>
        <taxon>Neoptera</taxon>
        <taxon>Endopterygota</taxon>
        <taxon>Diptera</taxon>
        <taxon>Nematocera</taxon>
        <taxon>Culicoidea</taxon>
        <taxon>Culicidae</taxon>
        <taxon>Anophelinae</taxon>
        <taxon>Anopheles</taxon>
    </lineage>
</organism>
<dbReference type="PANTHER" id="PTHR16092:SF14">
    <property type="entry name" value="EXOCYST COMPLEX COMPONENT 1 ISOFORM X1"/>
    <property type="match status" value="1"/>
</dbReference>
<dbReference type="PANTHER" id="PTHR16092">
    <property type="entry name" value="SEC3/SYNTAXIN-RELATED"/>
    <property type="match status" value="1"/>
</dbReference>
<dbReference type="STRING" id="41427.A0A2C9GSN5"/>
<dbReference type="InterPro" id="IPR019160">
    <property type="entry name" value="Sec3_CC"/>
</dbReference>
<comment type="similarity">
    <text evidence="1">Belongs to the SEC3 family.</text>
</comment>
<feature type="compositionally biased region" description="Basic and acidic residues" evidence="6">
    <location>
        <begin position="144"/>
        <end position="160"/>
    </location>
</feature>
<dbReference type="Gene3D" id="2.30.29.90">
    <property type="match status" value="1"/>
</dbReference>
<feature type="coiled-coil region" evidence="5">
    <location>
        <begin position="228"/>
        <end position="255"/>
    </location>
</feature>
<accession>A0A2C9GSN5</accession>
<evidence type="ECO:0000256" key="1">
    <source>
        <dbReference type="ARBA" id="ARBA00006518"/>
    </source>
</evidence>
<proteinExistence type="inferred from homology"/>
<dbReference type="GO" id="GO:0000145">
    <property type="term" value="C:exocyst"/>
    <property type="evidence" value="ECO:0007669"/>
    <property type="project" value="InterPro"/>
</dbReference>
<dbReference type="GO" id="GO:0006893">
    <property type="term" value="P:Golgi to plasma membrane transport"/>
    <property type="evidence" value="ECO:0007669"/>
    <property type="project" value="TreeGrafter"/>
</dbReference>
<dbReference type="CDD" id="cd14683">
    <property type="entry name" value="PH-EXOC1"/>
    <property type="match status" value="1"/>
</dbReference>
<dbReference type="GO" id="GO:0006887">
    <property type="term" value="P:exocytosis"/>
    <property type="evidence" value="ECO:0007669"/>
    <property type="project" value="UniProtKB-KW"/>
</dbReference>
<dbReference type="Pfam" id="PF09763">
    <property type="entry name" value="Sec3_CC"/>
    <property type="match status" value="1"/>
</dbReference>
<evidence type="ECO:0000256" key="4">
    <source>
        <dbReference type="ARBA" id="ARBA00023054"/>
    </source>
</evidence>
<dbReference type="InterPro" id="IPR028258">
    <property type="entry name" value="Sec3-PIP2_bind"/>
</dbReference>
<protein>
    <recommendedName>
        <fullName evidence="7">Exocyst complex component Sec3 PIP2-binding N-terminal domain-containing protein</fullName>
    </recommendedName>
</protein>
<dbReference type="AlphaFoldDB" id="A0A2C9GSN5"/>
<dbReference type="VEuPathDB" id="VectorBase:AATE021889"/>
<dbReference type="Pfam" id="PF15277">
    <property type="entry name" value="Sec3-PIP2_bind"/>
    <property type="match status" value="1"/>
</dbReference>
<evidence type="ECO:0000256" key="6">
    <source>
        <dbReference type="SAM" id="MobiDB-lite"/>
    </source>
</evidence>
<evidence type="ECO:0000259" key="7">
    <source>
        <dbReference type="SMART" id="SM01313"/>
    </source>
</evidence>
<dbReference type="GO" id="GO:0005546">
    <property type="term" value="F:phosphatidylinositol-4,5-bisphosphate binding"/>
    <property type="evidence" value="ECO:0007669"/>
    <property type="project" value="TreeGrafter"/>
</dbReference>
<dbReference type="FunFam" id="2.30.29.90:FF:000005">
    <property type="entry name" value="Exocyst complex component 1"/>
    <property type="match status" value="1"/>
</dbReference>
<keyword evidence="4 5" id="KW-0175">Coiled coil</keyword>